<feature type="domain" description="Bifunctional inhibitor/plant lipid transfer protein/seed storage helical" evidence="11">
    <location>
        <begin position="403"/>
        <end position="480"/>
    </location>
</feature>
<dbReference type="GO" id="GO:0005886">
    <property type="term" value="C:plasma membrane"/>
    <property type="evidence" value="ECO:0007669"/>
    <property type="project" value="UniProtKB-SubCell"/>
</dbReference>
<dbReference type="AlphaFoldDB" id="A0AAD6WBZ6"/>
<accession>A0AAD6WBZ6</accession>
<dbReference type="InterPro" id="IPR016140">
    <property type="entry name" value="Bifunc_inhib/LTP/seed_store"/>
</dbReference>
<evidence type="ECO:0000256" key="9">
    <source>
        <dbReference type="SAM" id="MobiDB-lite"/>
    </source>
</evidence>
<dbReference type="GO" id="GO:0098552">
    <property type="term" value="C:side of membrane"/>
    <property type="evidence" value="ECO:0007669"/>
    <property type="project" value="UniProtKB-KW"/>
</dbReference>
<feature type="chain" id="PRO_5041935124" description="Bifunctional inhibitor/plant lipid transfer protein/seed storage helical domain-containing protein" evidence="10">
    <location>
        <begin position="25"/>
        <end position="541"/>
    </location>
</feature>
<keyword evidence="8" id="KW-0449">Lipoprotein</keyword>
<feature type="compositionally biased region" description="Polar residues" evidence="9">
    <location>
        <begin position="140"/>
        <end position="166"/>
    </location>
</feature>
<organism evidence="12 13">
    <name type="scientific">Populus alba x Populus x berolinensis</name>
    <dbReference type="NCBI Taxonomy" id="444605"/>
    <lineage>
        <taxon>Eukaryota</taxon>
        <taxon>Viridiplantae</taxon>
        <taxon>Streptophyta</taxon>
        <taxon>Embryophyta</taxon>
        <taxon>Tracheophyta</taxon>
        <taxon>Spermatophyta</taxon>
        <taxon>Magnoliopsida</taxon>
        <taxon>eudicotyledons</taxon>
        <taxon>Gunneridae</taxon>
        <taxon>Pentapetalae</taxon>
        <taxon>rosids</taxon>
        <taxon>fabids</taxon>
        <taxon>Malpighiales</taxon>
        <taxon>Salicaceae</taxon>
        <taxon>Saliceae</taxon>
        <taxon>Populus</taxon>
    </lineage>
</organism>
<feature type="region of interest" description="Disordered" evidence="9">
    <location>
        <begin position="107"/>
        <end position="166"/>
    </location>
</feature>
<name>A0AAD6WBZ6_9ROSI</name>
<evidence type="ECO:0000256" key="8">
    <source>
        <dbReference type="ARBA" id="ARBA00023288"/>
    </source>
</evidence>
<keyword evidence="7" id="KW-0325">Glycoprotein</keyword>
<feature type="domain" description="Bifunctional inhibitor/plant lipid transfer protein/seed storage helical" evidence="11">
    <location>
        <begin position="28"/>
        <end position="105"/>
    </location>
</feature>
<feature type="region of interest" description="Disordered" evidence="9">
    <location>
        <begin position="481"/>
        <end position="516"/>
    </location>
</feature>
<evidence type="ECO:0000256" key="2">
    <source>
        <dbReference type="ARBA" id="ARBA00009748"/>
    </source>
</evidence>
<dbReference type="GO" id="GO:0006869">
    <property type="term" value="P:lipid transport"/>
    <property type="evidence" value="ECO:0007669"/>
    <property type="project" value="InterPro"/>
</dbReference>
<feature type="compositionally biased region" description="Low complexity" evidence="9">
    <location>
        <begin position="483"/>
        <end position="502"/>
    </location>
</feature>
<comment type="subcellular location">
    <subcellularLocation>
        <location evidence="1">Cell membrane</location>
        <topology evidence="1">Lipid-anchor</topology>
        <topology evidence="1">GPI-anchor</topology>
    </subcellularLocation>
</comment>
<proteinExistence type="inferred from homology"/>
<keyword evidence="13" id="KW-1185">Reference proteome</keyword>
<keyword evidence="4" id="KW-0472">Membrane</keyword>
<evidence type="ECO:0000256" key="10">
    <source>
        <dbReference type="SAM" id="SignalP"/>
    </source>
</evidence>
<feature type="domain" description="Bifunctional inhibitor/plant lipid transfer protein/seed storage helical" evidence="11">
    <location>
        <begin position="218"/>
        <end position="295"/>
    </location>
</feature>
<dbReference type="Gene3D" id="1.10.110.10">
    <property type="entry name" value="Plant lipid-transfer and hydrophobic proteins"/>
    <property type="match status" value="3"/>
</dbReference>
<gene>
    <name evidence="12" type="ORF">NC653_005529</name>
</gene>
<feature type="compositionally biased region" description="Polar residues" evidence="9">
    <location>
        <begin position="503"/>
        <end position="516"/>
    </location>
</feature>
<dbReference type="SUPFAM" id="SSF47699">
    <property type="entry name" value="Bifunctional inhibitor/lipid-transfer protein/seed storage 2S albumin"/>
    <property type="match status" value="3"/>
</dbReference>
<dbReference type="InterPro" id="IPR000528">
    <property type="entry name" value="Plant_nsLTP"/>
</dbReference>
<evidence type="ECO:0000256" key="6">
    <source>
        <dbReference type="ARBA" id="ARBA00023157"/>
    </source>
</evidence>
<dbReference type="Proteomes" id="UP001164929">
    <property type="component" value="Chromosome 2"/>
</dbReference>
<keyword evidence="5 10" id="KW-0732">Signal</keyword>
<evidence type="ECO:0000256" key="1">
    <source>
        <dbReference type="ARBA" id="ARBA00004609"/>
    </source>
</evidence>
<dbReference type="SMART" id="SM00499">
    <property type="entry name" value="AAI"/>
    <property type="match status" value="3"/>
</dbReference>
<dbReference type="FunFam" id="1.10.110.10:FF:000001">
    <property type="entry name" value="Bifunctional inhibitor/lipid-transfer protein/seed storage 2S albumin superfamily protein"/>
    <property type="match status" value="3"/>
</dbReference>
<sequence length="541" mass="54515">MASSGTRVGLVLLLVATTCGGAMAQSSCTNTLTSLAPCLNYITGNSTSPSSSCCSQLGNVVQTSPLCLCLLLNNSGASLGINVNQTLALNLPGSCKVQTPPISQCNAATAPTASATPPVSSPASSPADSSHQTPEPALTPSASNIPSASGTGSKTVPSSTGTSDGSTVKTPLHFVLFVLFVAWSGSAHLQMASKGVQLSLMLVLSMMLCHGATAQSGCTTALMGLAPCLNYVTGNSSTPSSSCCSQLATVVQSQPQCLCTLVNGGGSSFGIAINQTRALALPGACNVKTPPVSQCKAANVPATSPASSPVLSPPADSSDATPEAPTTVTTPSIPAVLYVPRASLDSELSTYKESPELVLPVCYYIFTCNYVEIDPMAVRVMEVMLAIALIGTLCAGAKAQSSCTNVIISMSPCLNYITGNSSTPSSSCCTQLASAVKSQPQCLCEVVNGGASSLGVNVNQTQALALPGACNVQTPSIGRCNASSPTDSPSGTPNSPPTGSGSKTEPSTDNGTSDANSTKLTMSRLFFLLFITSYASTLVTI</sequence>
<evidence type="ECO:0000313" key="13">
    <source>
        <dbReference type="Proteomes" id="UP001164929"/>
    </source>
</evidence>
<evidence type="ECO:0000313" key="12">
    <source>
        <dbReference type="EMBL" id="KAJ7006201.1"/>
    </source>
</evidence>
<evidence type="ECO:0000256" key="3">
    <source>
        <dbReference type="ARBA" id="ARBA00022475"/>
    </source>
</evidence>
<evidence type="ECO:0000256" key="4">
    <source>
        <dbReference type="ARBA" id="ARBA00022622"/>
    </source>
</evidence>
<comment type="caution">
    <text evidence="12">The sequence shown here is derived from an EMBL/GenBank/DDBJ whole genome shotgun (WGS) entry which is preliminary data.</text>
</comment>
<feature type="region of interest" description="Disordered" evidence="9">
    <location>
        <begin position="298"/>
        <end position="328"/>
    </location>
</feature>
<keyword evidence="6" id="KW-1015">Disulfide bond</keyword>
<feature type="signal peptide" evidence="10">
    <location>
        <begin position="1"/>
        <end position="24"/>
    </location>
</feature>
<keyword evidence="3" id="KW-1003">Cell membrane</keyword>
<reference evidence="12" key="1">
    <citation type="journal article" date="2023" name="Mol. Ecol. Resour.">
        <title>Chromosome-level genome assembly of a triploid poplar Populus alba 'Berolinensis'.</title>
        <authorList>
            <person name="Chen S."/>
            <person name="Yu Y."/>
            <person name="Wang X."/>
            <person name="Wang S."/>
            <person name="Zhang T."/>
            <person name="Zhou Y."/>
            <person name="He R."/>
            <person name="Meng N."/>
            <person name="Wang Y."/>
            <person name="Liu W."/>
            <person name="Liu Z."/>
            <person name="Liu J."/>
            <person name="Guo Q."/>
            <person name="Huang H."/>
            <person name="Sederoff R.R."/>
            <person name="Wang G."/>
            <person name="Qu G."/>
            <person name="Chen S."/>
        </authorList>
    </citation>
    <scope>NUCLEOTIDE SEQUENCE</scope>
    <source>
        <strain evidence="12">SC-2020</strain>
    </source>
</reference>
<dbReference type="PRINTS" id="PR00382">
    <property type="entry name" value="LIPIDTRNSFER"/>
</dbReference>
<dbReference type="Pfam" id="PF14368">
    <property type="entry name" value="LTP_2"/>
    <property type="match status" value="3"/>
</dbReference>
<keyword evidence="4" id="KW-0336">GPI-anchor</keyword>
<evidence type="ECO:0000256" key="7">
    <source>
        <dbReference type="ARBA" id="ARBA00023180"/>
    </source>
</evidence>
<dbReference type="CDD" id="cd00010">
    <property type="entry name" value="AAI_LTSS"/>
    <property type="match status" value="3"/>
</dbReference>
<comment type="similarity">
    <text evidence="2">Belongs to the plant LTP family.</text>
</comment>
<evidence type="ECO:0000259" key="11">
    <source>
        <dbReference type="SMART" id="SM00499"/>
    </source>
</evidence>
<evidence type="ECO:0000256" key="5">
    <source>
        <dbReference type="ARBA" id="ARBA00022729"/>
    </source>
</evidence>
<dbReference type="GO" id="GO:0008289">
    <property type="term" value="F:lipid binding"/>
    <property type="evidence" value="ECO:0007669"/>
    <property type="project" value="InterPro"/>
</dbReference>
<dbReference type="InterPro" id="IPR043325">
    <property type="entry name" value="LTSS"/>
</dbReference>
<protein>
    <recommendedName>
        <fullName evidence="11">Bifunctional inhibitor/plant lipid transfer protein/seed storage helical domain-containing protein</fullName>
    </recommendedName>
</protein>
<dbReference type="EMBL" id="JAQIZT010000002">
    <property type="protein sequence ID" value="KAJ7006201.1"/>
    <property type="molecule type" value="Genomic_DNA"/>
</dbReference>
<dbReference type="PANTHER" id="PTHR33044">
    <property type="entry name" value="BIFUNCTIONAL INHIBITOR/LIPID-TRANSFER PROTEIN/SEED STORAGE 2S ALBUMIN SUPERFAMILY PROTEIN-RELATED"/>
    <property type="match status" value="1"/>
</dbReference>
<dbReference type="InterPro" id="IPR036312">
    <property type="entry name" value="Bifun_inhib/LTP/seed_sf"/>
</dbReference>
<feature type="compositionally biased region" description="Low complexity" evidence="9">
    <location>
        <begin position="107"/>
        <end position="130"/>
    </location>
</feature>